<feature type="compositionally biased region" description="Basic and acidic residues" evidence="1">
    <location>
        <begin position="77"/>
        <end position="96"/>
    </location>
</feature>
<evidence type="ECO:0000313" key="2">
    <source>
        <dbReference type="EMBL" id="CRL30855.1"/>
    </source>
</evidence>
<dbReference type="AlphaFoldDB" id="A0A0G4PWW3"/>
<proteinExistence type="predicted"/>
<sequence length="96" mass="10571">MADPPTGAPEPLATTTTRRGTGIDVTENLARTTTVRTRRHTRVESKQTHAAPEPVELTNTGTSTRRAAVTASTDNPQPRETRRQTDKDKNYVRIST</sequence>
<dbReference type="Proteomes" id="UP000053732">
    <property type="component" value="Unassembled WGS sequence"/>
</dbReference>
<reference evidence="2 3" key="1">
    <citation type="journal article" date="2014" name="Nat. Commun.">
        <title>Multiple recent horizontal transfers of a large genomic region in cheese making fungi.</title>
        <authorList>
            <person name="Cheeseman K."/>
            <person name="Ropars J."/>
            <person name="Renault P."/>
            <person name="Dupont J."/>
            <person name="Gouzy J."/>
            <person name="Branca A."/>
            <person name="Abraham A.L."/>
            <person name="Ceppi M."/>
            <person name="Conseiller E."/>
            <person name="Debuchy R."/>
            <person name="Malagnac F."/>
            <person name="Goarin A."/>
            <person name="Silar P."/>
            <person name="Lacoste S."/>
            <person name="Sallet E."/>
            <person name="Bensimon A."/>
            <person name="Giraud T."/>
            <person name="Brygoo Y."/>
        </authorList>
    </citation>
    <scope>NUCLEOTIDE SEQUENCE [LARGE SCALE GENOMIC DNA]</scope>
    <source>
        <strain evidence="3">FM 013</strain>
    </source>
</reference>
<organism evidence="2 3">
    <name type="scientific">Penicillium camemberti (strain FM 013)</name>
    <dbReference type="NCBI Taxonomy" id="1429867"/>
    <lineage>
        <taxon>Eukaryota</taxon>
        <taxon>Fungi</taxon>
        <taxon>Dikarya</taxon>
        <taxon>Ascomycota</taxon>
        <taxon>Pezizomycotina</taxon>
        <taxon>Eurotiomycetes</taxon>
        <taxon>Eurotiomycetidae</taxon>
        <taxon>Eurotiales</taxon>
        <taxon>Aspergillaceae</taxon>
        <taxon>Penicillium</taxon>
    </lineage>
</organism>
<feature type="region of interest" description="Disordered" evidence="1">
    <location>
        <begin position="1"/>
        <end position="96"/>
    </location>
</feature>
<accession>A0A0G4PWW3</accession>
<keyword evidence="3" id="KW-1185">Reference proteome</keyword>
<name>A0A0G4PWW3_PENC3</name>
<feature type="compositionally biased region" description="Low complexity" evidence="1">
    <location>
        <begin position="60"/>
        <end position="73"/>
    </location>
</feature>
<gene>
    <name evidence="2" type="ORF">PCAMFM013_S061g000029</name>
</gene>
<protein>
    <submittedName>
        <fullName evidence="2">Str. FM013</fullName>
    </submittedName>
</protein>
<evidence type="ECO:0000313" key="3">
    <source>
        <dbReference type="Proteomes" id="UP000053732"/>
    </source>
</evidence>
<dbReference type="EMBL" id="HG793194">
    <property type="protein sequence ID" value="CRL30855.1"/>
    <property type="molecule type" value="Genomic_DNA"/>
</dbReference>
<evidence type="ECO:0000256" key="1">
    <source>
        <dbReference type="SAM" id="MobiDB-lite"/>
    </source>
</evidence>
<dbReference type="STRING" id="1429867.A0A0G4PWW3"/>